<evidence type="ECO:0000313" key="1">
    <source>
        <dbReference type="EMBL" id="TKR72251.1"/>
    </source>
</evidence>
<accession>A0A4U5MRH4</accession>
<dbReference type="Proteomes" id="UP000298663">
    <property type="component" value="Unassembled WGS sequence"/>
</dbReference>
<reference evidence="1 2" key="1">
    <citation type="journal article" date="2015" name="Genome Biol.">
        <title>Comparative genomics of Steinernema reveals deeply conserved gene regulatory networks.</title>
        <authorList>
            <person name="Dillman A.R."/>
            <person name="Macchietto M."/>
            <person name="Porter C.F."/>
            <person name="Rogers A."/>
            <person name="Williams B."/>
            <person name="Antoshechkin I."/>
            <person name="Lee M.M."/>
            <person name="Goodwin Z."/>
            <person name="Lu X."/>
            <person name="Lewis E.E."/>
            <person name="Goodrich-Blair H."/>
            <person name="Stock S.P."/>
            <person name="Adams B.J."/>
            <person name="Sternberg P.W."/>
            <person name="Mortazavi A."/>
        </authorList>
    </citation>
    <scope>NUCLEOTIDE SEQUENCE [LARGE SCALE GENOMIC DNA]</scope>
    <source>
        <strain evidence="1 2">ALL</strain>
    </source>
</reference>
<dbReference type="AlphaFoldDB" id="A0A4U5MRH4"/>
<dbReference type="EMBL" id="AZBU02000006">
    <property type="protein sequence ID" value="TKR72251.1"/>
    <property type="molecule type" value="Genomic_DNA"/>
</dbReference>
<organism evidence="1 2">
    <name type="scientific">Steinernema carpocapsae</name>
    <name type="common">Entomopathogenic nematode</name>
    <dbReference type="NCBI Taxonomy" id="34508"/>
    <lineage>
        <taxon>Eukaryota</taxon>
        <taxon>Metazoa</taxon>
        <taxon>Ecdysozoa</taxon>
        <taxon>Nematoda</taxon>
        <taxon>Chromadorea</taxon>
        <taxon>Rhabditida</taxon>
        <taxon>Tylenchina</taxon>
        <taxon>Panagrolaimomorpha</taxon>
        <taxon>Strongyloidoidea</taxon>
        <taxon>Steinernematidae</taxon>
        <taxon>Steinernema</taxon>
    </lineage>
</organism>
<evidence type="ECO:0000313" key="2">
    <source>
        <dbReference type="Proteomes" id="UP000298663"/>
    </source>
</evidence>
<protein>
    <submittedName>
        <fullName evidence="1">Uncharacterized protein</fullName>
    </submittedName>
</protein>
<comment type="caution">
    <text evidence="1">The sequence shown here is derived from an EMBL/GenBank/DDBJ whole genome shotgun (WGS) entry which is preliminary data.</text>
</comment>
<name>A0A4U5MRH4_STECR</name>
<keyword evidence="2" id="KW-1185">Reference proteome</keyword>
<proteinExistence type="predicted"/>
<gene>
    <name evidence="1" type="ORF">L596_019727</name>
</gene>
<reference evidence="1 2" key="2">
    <citation type="journal article" date="2019" name="G3 (Bethesda)">
        <title>Hybrid Assembly of the Genome of the Entomopathogenic Nematode Steinernema carpocapsae Identifies the X-Chromosome.</title>
        <authorList>
            <person name="Serra L."/>
            <person name="Macchietto M."/>
            <person name="Macias-Munoz A."/>
            <person name="McGill C.J."/>
            <person name="Rodriguez I.M."/>
            <person name="Rodriguez B."/>
            <person name="Murad R."/>
            <person name="Mortazavi A."/>
        </authorList>
    </citation>
    <scope>NUCLEOTIDE SEQUENCE [LARGE SCALE GENOMIC DNA]</scope>
    <source>
        <strain evidence="1 2">ALL</strain>
    </source>
</reference>
<dbReference type="STRING" id="34508.A0A4U5MRH4"/>
<dbReference type="OrthoDB" id="515971at2759"/>
<sequence length="151" mass="16913">MGLLSPIANMTITLTCLSSHSPRRTNAFTQKQVPSSSARSGLRSWTRVDMETRAPGVVFHPAAHCDRIMAEERQLPHDPDWTLIDEVSIPLLEHGVGSFDVLQRCLPSIVLSKADPTRKEWTGERILKMFRIAQLQIEHVLGSANVLPHEK</sequence>